<protein>
    <submittedName>
        <fullName evidence="7">Uncharacterized conserved protein, contains HEPN domain</fullName>
    </submittedName>
</protein>
<dbReference type="InterPro" id="IPR008201">
    <property type="entry name" value="HepT-like"/>
</dbReference>
<dbReference type="InterPro" id="IPR051813">
    <property type="entry name" value="HepT_RNase_toxin"/>
</dbReference>
<dbReference type="PANTHER" id="PTHR34139:SF1">
    <property type="entry name" value="RNASE MJ1380-RELATED"/>
    <property type="match status" value="1"/>
</dbReference>
<dbReference type="PANTHER" id="PTHR34139">
    <property type="entry name" value="UPF0331 PROTEIN MJ0127"/>
    <property type="match status" value="1"/>
</dbReference>
<dbReference type="GO" id="GO:0110001">
    <property type="term" value="C:toxin-antitoxin complex"/>
    <property type="evidence" value="ECO:0007669"/>
    <property type="project" value="InterPro"/>
</dbReference>
<evidence type="ECO:0000256" key="1">
    <source>
        <dbReference type="ARBA" id="ARBA00022553"/>
    </source>
</evidence>
<dbReference type="GO" id="GO:0016787">
    <property type="term" value="F:hydrolase activity"/>
    <property type="evidence" value="ECO:0007669"/>
    <property type="project" value="UniProtKB-KW"/>
</dbReference>
<keyword evidence="8" id="KW-1185">Reference proteome</keyword>
<evidence type="ECO:0000256" key="5">
    <source>
        <dbReference type="ARBA" id="ARBA00022801"/>
    </source>
</evidence>
<keyword evidence="3" id="KW-0540">Nuclease</keyword>
<name>A0A286A0C8_9SPHI</name>
<evidence type="ECO:0000313" key="8">
    <source>
        <dbReference type="Proteomes" id="UP000219281"/>
    </source>
</evidence>
<accession>A0A286A0C8</accession>
<evidence type="ECO:0000256" key="6">
    <source>
        <dbReference type="ARBA" id="ARBA00024207"/>
    </source>
</evidence>
<evidence type="ECO:0000256" key="2">
    <source>
        <dbReference type="ARBA" id="ARBA00022649"/>
    </source>
</evidence>
<dbReference type="EMBL" id="OCMT01000002">
    <property type="protein sequence ID" value="SOD15359.1"/>
    <property type="molecule type" value="Genomic_DNA"/>
</dbReference>
<gene>
    <name evidence="7" type="ORF">SAMN06297358_2350</name>
</gene>
<comment type="similarity">
    <text evidence="6">Belongs to the HepT RNase toxin family.</text>
</comment>
<keyword evidence="5" id="KW-0378">Hydrolase</keyword>
<proteinExistence type="inferred from homology"/>
<dbReference type="GO" id="GO:0004540">
    <property type="term" value="F:RNA nuclease activity"/>
    <property type="evidence" value="ECO:0007669"/>
    <property type="project" value="InterPro"/>
</dbReference>
<keyword evidence="2" id="KW-1277">Toxin-antitoxin system</keyword>
<evidence type="ECO:0000256" key="4">
    <source>
        <dbReference type="ARBA" id="ARBA00022741"/>
    </source>
</evidence>
<dbReference type="RefSeq" id="WP_171047882.1">
    <property type="nucleotide sequence ID" value="NZ_OCMT01000002.1"/>
</dbReference>
<dbReference type="AlphaFoldDB" id="A0A286A0C8"/>
<evidence type="ECO:0000256" key="3">
    <source>
        <dbReference type="ARBA" id="ARBA00022722"/>
    </source>
</evidence>
<sequence>MLPSNLELLRHILDETTFILNAVDDKNDEQIVNDPILSRAIIRSLEIIGEASTKVDVDFKAIHPQVEWRKMSATRNRLIHDYFGVDYDIVIDIIKNKLPNLQHDISQIISDSKE</sequence>
<keyword evidence="1" id="KW-0597">Phosphoprotein</keyword>
<dbReference type="Proteomes" id="UP000219281">
    <property type="component" value="Unassembled WGS sequence"/>
</dbReference>
<dbReference type="Pfam" id="PF01934">
    <property type="entry name" value="HepT-like"/>
    <property type="match status" value="1"/>
</dbReference>
<evidence type="ECO:0000313" key="7">
    <source>
        <dbReference type="EMBL" id="SOD15359.1"/>
    </source>
</evidence>
<dbReference type="Gene3D" id="1.20.120.580">
    <property type="entry name" value="bsu32300-like"/>
    <property type="match status" value="1"/>
</dbReference>
<dbReference type="InterPro" id="IPR037038">
    <property type="entry name" value="HepT-like_sf"/>
</dbReference>
<keyword evidence="4" id="KW-0547">Nucleotide-binding</keyword>
<dbReference type="GO" id="GO:0000166">
    <property type="term" value="F:nucleotide binding"/>
    <property type="evidence" value="ECO:0007669"/>
    <property type="project" value="UniProtKB-KW"/>
</dbReference>
<organism evidence="7 8">
    <name type="scientific">Pedobacter xixiisoli</name>
    <dbReference type="NCBI Taxonomy" id="1476464"/>
    <lineage>
        <taxon>Bacteria</taxon>
        <taxon>Pseudomonadati</taxon>
        <taxon>Bacteroidota</taxon>
        <taxon>Sphingobacteriia</taxon>
        <taxon>Sphingobacteriales</taxon>
        <taxon>Sphingobacteriaceae</taxon>
        <taxon>Pedobacter</taxon>
    </lineage>
</organism>
<reference evidence="8" key="1">
    <citation type="submission" date="2017-09" db="EMBL/GenBank/DDBJ databases">
        <authorList>
            <person name="Varghese N."/>
            <person name="Submissions S."/>
        </authorList>
    </citation>
    <scope>NUCLEOTIDE SEQUENCE [LARGE SCALE GENOMIC DNA]</scope>
    <source>
        <strain evidence="8">CGMCC 1.12803</strain>
    </source>
</reference>